<evidence type="ECO:0000313" key="2">
    <source>
        <dbReference type="Proteomes" id="UP001610990"/>
    </source>
</evidence>
<dbReference type="RefSeq" id="WP_367433077.1">
    <property type="nucleotide sequence ID" value="NZ_CP108413.1"/>
</dbReference>
<accession>A0ABW7RIH1</accession>
<name>A0ABW7RIH1_9ACTN</name>
<gene>
    <name evidence="1" type="ORF">ACH4GP_23310</name>
</gene>
<sequence>MTIHSTAAQKIRDAEKAREELRTALNWAGITLPSLSLDAVSLAGNYPRPLVDLGRCAPEVARQLAAALRKSPT</sequence>
<reference evidence="1 2" key="1">
    <citation type="submission" date="2024-10" db="EMBL/GenBank/DDBJ databases">
        <title>The Natural Products Discovery Center: Release of the First 8490 Sequenced Strains for Exploring Actinobacteria Biosynthetic Diversity.</title>
        <authorList>
            <person name="Kalkreuter E."/>
            <person name="Kautsar S.A."/>
            <person name="Yang D."/>
            <person name="Bader C.D."/>
            <person name="Teijaro C.N."/>
            <person name="Fluegel L."/>
            <person name="Davis C.M."/>
            <person name="Simpson J.R."/>
            <person name="Lauterbach L."/>
            <person name="Steele A.D."/>
            <person name="Gui C."/>
            <person name="Meng S."/>
            <person name="Li G."/>
            <person name="Viehrig K."/>
            <person name="Ye F."/>
            <person name="Su P."/>
            <person name="Kiefer A.F."/>
            <person name="Nichols A."/>
            <person name="Cepeda A.J."/>
            <person name="Yan W."/>
            <person name="Fan B."/>
            <person name="Jiang Y."/>
            <person name="Adhikari A."/>
            <person name="Zheng C.-J."/>
            <person name="Schuster L."/>
            <person name="Cowan T.M."/>
            <person name="Smanski M.J."/>
            <person name="Chevrette M.G."/>
            <person name="De Carvalho L.P.S."/>
            <person name="Shen B."/>
        </authorList>
    </citation>
    <scope>NUCLEOTIDE SEQUENCE [LARGE SCALE GENOMIC DNA]</scope>
    <source>
        <strain evidence="1 2">NPDC018013</strain>
    </source>
</reference>
<evidence type="ECO:0000313" key="1">
    <source>
        <dbReference type="EMBL" id="MFH8587291.1"/>
    </source>
</evidence>
<proteinExistence type="predicted"/>
<protein>
    <submittedName>
        <fullName evidence="1">Uncharacterized protein</fullName>
    </submittedName>
</protein>
<keyword evidence="2" id="KW-1185">Reference proteome</keyword>
<comment type="caution">
    <text evidence="1">The sequence shown here is derived from an EMBL/GenBank/DDBJ whole genome shotgun (WGS) entry which is preliminary data.</text>
</comment>
<dbReference type="EMBL" id="JBIRGH010000015">
    <property type="protein sequence ID" value="MFH8587291.1"/>
    <property type="molecule type" value="Genomic_DNA"/>
</dbReference>
<dbReference type="Proteomes" id="UP001610990">
    <property type="component" value="Unassembled WGS sequence"/>
</dbReference>
<organism evidence="1 2">
    <name type="scientific">Streptomyces celluloflavus</name>
    <dbReference type="NCBI Taxonomy" id="58344"/>
    <lineage>
        <taxon>Bacteria</taxon>
        <taxon>Bacillati</taxon>
        <taxon>Actinomycetota</taxon>
        <taxon>Actinomycetes</taxon>
        <taxon>Kitasatosporales</taxon>
        <taxon>Streptomycetaceae</taxon>
        <taxon>Streptomyces</taxon>
    </lineage>
</organism>